<dbReference type="RefSeq" id="WP_084370743.1">
    <property type="nucleotide sequence ID" value="NZ_FWYF01000001.1"/>
</dbReference>
<keyword evidence="2" id="KW-1185">Reference proteome</keyword>
<gene>
    <name evidence="1" type="ORF">SAMN04488029_0396</name>
</gene>
<dbReference type="InterPro" id="IPR011051">
    <property type="entry name" value="RmlC_Cupin_sf"/>
</dbReference>
<evidence type="ECO:0000313" key="1">
    <source>
        <dbReference type="EMBL" id="SMD32058.1"/>
    </source>
</evidence>
<dbReference type="PANTHER" id="PTHR37694:SF1">
    <property type="entry name" value="SLR8022 PROTEIN"/>
    <property type="match status" value="1"/>
</dbReference>
<name>A0A1W2G6S7_REIFA</name>
<dbReference type="Proteomes" id="UP000192472">
    <property type="component" value="Unassembled WGS sequence"/>
</dbReference>
<dbReference type="SUPFAM" id="SSF51182">
    <property type="entry name" value="RmlC-like cupins"/>
    <property type="match status" value="1"/>
</dbReference>
<proteinExistence type="predicted"/>
<reference evidence="1 2" key="1">
    <citation type="submission" date="2017-04" db="EMBL/GenBank/DDBJ databases">
        <authorList>
            <person name="Afonso C.L."/>
            <person name="Miller P.J."/>
            <person name="Scott M.A."/>
            <person name="Spackman E."/>
            <person name="Goraichik I."/>
            <person name="Dimitrov K.M."/>
            <person name="Suarez D.L."/>
            <person name="Swayne D.E."/>
        </authorList>
    </citation>
    <scope>NUCLEOTIDE SEQUENCE [LARGE SCALE GENOMIC DNA]</scope>
    <source>
        <strain evidence="1 2">DSM 26133</strain>
    </source>
</reference>
<dbReference type="EMBL" id="FWYF01000001">
    <property type="protein sequence ID" value="SMD32058.1"/>
    <property type="molecule type" value="Genomic_DNA"/>
</dbReference>
<dbReference type="STRING" id="692418.SAMN04488029_0396"/>
<accession>A0A1W2G6S7</accession>
<dbReference type="PANTHER" id="PTHR37694">
    <property type="entry name" value="SLR8022 PROTEIN"/>
    <property type="match status" value="1"/>
</dbReference>
<evidence type="ECO:0000313" key="2">
    <source>
        <dbReference type="Proteomes" id="UP000192472"/>
    </source>
</evidence>
<sequence>MKNIELEKSANHRLVDMVEYEPGSVVTKVILRKKTGTITISSFDTGETLPIRASPFDHMIQILDGEAEISIDEKPINLCTGQVIVIPAHIWNSIKAKQQFKMLSIIIKSGYEDVSL</sequence>
<dbReference type="OrthoDB" id="1121052at2"/>
<organism evidence="1 2">
    <name type="scientific">Reichenbachiella faecimaris</name>
    <dbReference type="NCBI Taxonomy" id="692418"/>
    <lineage>
        <taxon>Bacteria</taxon>
        <taxon>Pseudomonadati</taxon>
        <taxon>Bacteroidota</taxon>
        <taxon>Cytophagia</taxon>
        <taxon>Cytophagales</taxon>
        <taxon>Reichenbachiellaceae</taxon>
        <taxon>Reichenbachiella</taxon>
    </lineage>
</organism>
<dbReference type="AlphaFoldDB" id="A0A1W2G6S7"/>
<dbReference type="Gene3D" id="2.60.120.10">
    <property type="entry name" value="Jelly Rolls"/>
    <property type="match status" value="1"/>
</dbReference>
<dbReference type="CDD" id="cd02230">
    <property type="entry name" value="cupin_HP0902-like"/>
    <property type="match status" value="1"/>
</dbReference>
<dbReference type="InterPro" id="IPR014710">
    <property type="entry name" value="RmlC-like_jellyroll"/>
</dbReference>
<protein>
    <submittedName>
        <fullName evidence="1">Cupin domain protein</fullName>
    </submittedName>
</protein>